<dbReference type="GO" id="GO:0003677">
    <property type="term" value="F:DNA binding"/>
    <property type="evidence" value="ECO:0007669"/>
    <property type="project" value="UniProtKB-KW"/>
</dbReference>
<dbReference type="InParanoid" id="A0A3Q7ET12"/>
<dbReference type="SMART" id="SM01019">
    <property type="entry name" value="B3"/>
    <property type="match status" value="2"/>
</dbReference>
<dbReference type="InterPro" id="IPR003340">
    <property type="entry name" value="B3_DNA-bd"/>
</dbReference>
<dbReference type="CDD" id="cd10017">
    <property type="entry name" value="B3_DNA"/>
    <property type="match status" value="1"/>
</dbReference>
<evidence type="ECO:0000256" key="5">
    <source>
        <dbReference type="ARBA" id="ARBA00023242"/>
    </source>
</evidence>
<dbReference type="Proteomes" id="UP000004994">
    <property type="component" value="Chromosome 1"/>
</dbReference>
<dbReference type="InterPro" id="IPR015300">
    <property type="entry name" value="DNA-bd_pseudobarrel_sf"/>
</dbReference>
<reference evidence="7" key="2">
    <citation type="submission" date="2019-01" db="UniProtKB">
        <authorList>
            <consortium name="EnsemblPlants"/>
        </authorList>
    </citation>
    <scope>IDENTIFICATION</scope>
    <source>
        <strain evidence="7">cv. Heinz 1706</strain>
    </source>
</reference>
<dbReference type="PROSITE" id="PS50863">
    <property type="entry name" value="B3"/>
    <property type="match status" value="2"/>
</dbReference>
<comment type="subcellular location">
    <subcellularLocation>
        <location evidence="1">Nucleus</location>
    </subcellularLocation>
</comment>
<proteinExistence type="predicted"/>
<feature type="domain" description="TF-B3" evidence="6">
    <location>
        <begin position="164"/>
        <end position="263"/>
    </location>
</feature>
<evidence type="ECO:0000256" key="3">
    <source>
        <dbReference type="ARBA" id="ARBA00023125"/>
    </source>
</evidence>
<dbReference type="PANTHER" id="PTHR34951">
    <property type="entry name" value="B6F COMPLEX SUBUNIT, PUTATIVE, EXPRESSED-RELATED"/>
    <property type="match status" value="1"/>
</dbReference>
<evidence type="ECO:0000256" key="2">
    <source>
        <dbReference type="ARBA" id="ARBA00023015"/>
    </source>
</evidence>
<organism evidence="7">
    <name type="scientific">Solanum lycopersicum</name>
    <name type="common">Tomato</name>
    <name type="synonym">Lycopersicon esculentum</name>
    <dbReference type="NCBI Taxonomy" id="4081"/>
    <lineage>
        <taxon>Eukaryota</taxon>
        <taxon>Viridiplantae</taxon>
        <taxon>Streptophyta</taxon>
        <taxon>Embryophyta</taxon>
        <taxon>Tracheophyta</taxon>
        <taxon>Spermatophyta</taxon>
        <taxon>Magnoliopsida</taxon>
        <taxon>eudicotyledons</taxon>
        <taxon>Gunneridae</taxon>
        <taxon>Pentapetalae</taxon>
        <taxon>asterids</taxon>
        <taxon>lamiids</taxon>
        <taxon>Solanales</taxon>
        <taxon>Solanaceae</taxon>
        <taxon>Solanoideae</taxon>
        <taxon>Solaneae</taxon>
        <taxon>Solanum</taxon>
        <taxon>Solanum subgen. Lycopersicon</taxon>
    </lineage>
</organism>
<keyword evidence="8" id="KW-1185">Reference proteome</keyword>
<dbReference type="InterPro" id="IPR053333">
    <property type="entry name" value="Cytochrome_b6-f_sub7"/>
</dbReference>
<dbReference type="SUPFAM" id="SSF101936">
    <property type="entry name" value="DNA-binding pseudobarrel domain"/>
    <property type="match status" value="2"/>
</dbReference>
<evidence type="ECO:0000313" key="7">
    <source>
        <dbReference type="EnsemblPlants" id="Solyc01g108935.1.1"/>
    </source>
</evidence>
<reference evidence="7" key="1">
    <citation type="journal article" date="2012" name="Nature">
        <title>The tomato genome sequence provides insights into fleshy fruit evolution.</title>
        <authorList>
            <consortium name="Tomato Genome Consortium"/>
        </authorList>
    </citation>
    <scope>NUCLEOTIDE SEQUENCE [LARGE SCALE GENOMIC DNA]</scope>
    <source>
        <strain evidence="7">cv. Heinz 1706</strain>
    </source>
</reference>
<evidence type="ECO:0000259" key="6">
    <source>
        <dbReference type="PROSITE" id="PS50863"/>
    </source>
</evidence>
<dbReference type="AlphaFoldDB" id="A0A3Q7ET12"/>
<keyword evidence="4" id="KW-0804">Transcription</keyword>
<sequence length="271" mass="31906">MEKGFFRIFNPESSAKRMSDLNKLMFFHKISSQKIPSSYATYKNGKLPRNVFFRDRFNNMWPMGVTKIEGALYFENGWKKFIEDNNTLEYGDFMIFDYDGNETFDFKVLEMSGCVKEGAKCEKKKEVFLDLAGRRKAITCKVRNMIDRHGIDIFRSGSATKPKNPYFVAKIIAKRRNQQYVPIDVVRDYKLELPPSMIIRDSAGREFETKVKYWKDGRIWLVGGWRSICRWNLVEKNDRFICEFVREQCGKISFLQVRVLQEGSNSHPNNK</sequence>
<dbReference type="GO" id="GO:0005634">
    <property type="term" value="C:nucleus"/>
    <property type="evidence" value="ECO:0007669"/>
    <property type="project" value="UniProtKB-SubCell"/>
</dbReference>
<dbReference type="Pfam" id="PF02362">
    <property type="entry name" value="B3"/>
    <property type="match status" value="2"/>
</dbReference>
<evidence type="ECO:0000256" key="1">
    <source>
        <dbReference type="ARBA" id="ARBA00004123"/>
    </source>
</evidence>
<dbReference type="FunCoup" id="A0A3Q7ET12">
    <property type="interactions" value="7"/>
</dbReference>
<evidence type="ECO:0000313" key="8">
    <source>
        <dbReference type="Proteomes" id="UP000004994"/>
    </source>
</evidence>
<dbReference type="EnsemblPlants" id="Solyc01g108935.1.1">
    <property type="protein sequence ID" value="Solyc01g108935.1.1"/>
    <property type="gene ID" value="Solyc01g108935.1"/>
</dbReference>
<dbReference type="Gene3D" id="2.40.330.10">
    <property type="entry name" value="DNA-binding pseudobarrel domain"/>
    <property type="match status" value="2"/>
</dbReference>
<keyword evidence="3" id="KW-0238">DNA-binding</keyword>
<protein>
    <recommendedName>
        <fullName evidence="6">TF-B3 domain-containing protein</fullName>
    </recommendedName>
</protein>
<evidence type="ECO:0000256" key="4">
    <source>
        <dbReference type="ARBA" id="ARBA00023163"/>
    </source>
</evidence>
<dbReference type="OMA" id="KNDRFIC"/>
<dbReference type="STRING" id="4081.A0A3Q7ET12"/>
<feature type="domain" description="TF-B3" evidence="6">
    <location>
        <begin position="18"/>
        <end position="112"/>
    </location>
</feature>
<dbReference type="Gramene" id="Solyc01g108935.1.1">
    <property type="protein sequence ID" value="Solyc01g108935.1.1"/>
    <property type="gene ID" value="Solyc01g108935.1"/>
</dbReference>
<name>A0A3Q7ET12_SOLLC</name>
<dbReference type="PANTHER" id="PTHR34951:SF5">
    <property type="entry name" value="TF-B3 DOMAIN-CONTAINING PROTEIN"/>
    <property type="match status" value="1"/>
</dbReference>
<keyword evidence="2" id="KW-0805">Transcription regulation</keyword>
<keyword evidence="5" id="KW-0539">Nucleus</keyword>
<accession>A0A3Q7ET12</accession>